<proteinExistence type="predicted"/>
<evidence type="ECO:0000313" key="1">
    <source>
        <dbReference type="EMBL" id="SUX48805.1"/>
    </source>
</evidence>
<name>A0A381FQC2_9FLAO</name>
<dbReference type="EMBL" id="UFVR01000004">
    <property type="protein sequence ID" value="SUX48805.1"/>
    <property type="molecule type" value="Genomic_DNA"/>
</dbReference>
<evidence type="ECO:0008006" key="3">
    <source>
        <dbReference type="Google" id="ProtNLM"/>
    </source>
</evidence>
<reference evidence="1 2" key="1">
    <citation type="submission" date="2018-06" db="EMBL/GenBank/DDBJ databases">
        <authorList>
            <consortium name="Pathogen Informatics"/>
            <person name="Doyle S."/>
        </authorList>
    </citation>
    <scope>NUCLEOTIDE SEQUENCE [LARGE SCALE GENOMIC DNA]</scope>
    <source>
        <strain evidence="1 2">NCTC13532</strain>
    </source>
</reference>
<accession>A0A381FQC2</accession>
<protein>
    <recommendedName>
        <fullName evidence="3">HTH cro/C1-type domain-containing protein</fullName>
    </recommendedName>
</protein>
<gene>
    <name evidence="1" type="ORF">NCTC13532_04416</name>
</gene>
<dbReference type="AlphaFoldDB" id="A0A381FQC2"/>
<dbReference type="Proteomes" id="UP000254282">
    <property type="component" value="Unassembled WGS sequence"/>
</dbReference>
<sequence length="117" mass="13637">MGLFFITPFVSMRKQTKIPELTDAISEVIKDLYKESGKALLDVNNEYFSEFGKNLALERYTSTDHNITCSKLFAICDYFEISMSEFFKRVEEKNKVLKFSKDHKGVLVKKAYKDLEN</sequence>
<evidence type="ECO:0000313" key="2">
    <source>
        <dbReference type="Proteomes" id="UP000254282"/>
    </source>
</evidence>
<organism evidence="1 2">
    <name type="scientific">Chryseobacterium indoltheticum</name>
    <dbReference type="NCBI Taxonomy" id="254"/>
    <lineage>
        <taxon>Bacteria</taxon>
        <taxon>Pseudomonadati</taxon>
        <taxon>Bacteroidota</taxon>
        <taxon>Flavobacteriia</taxon>
        <taxon>Flavobacteriales</taxon>
        <taxon>Weeksellaceae</taxon>
        <taxon>Chryseobacterium group</taxon>
        <taxon>Chryseobacterium</taxon>
    </lineage>
</organism>